<dbReference type="SUPFAM" id="SSF54001">
    <property type="entry name" value="Cysteine proteinases"/>
    <property type="match status" value="1"/>
</dbReference>
<dbReference type="Proteomes" id="UP000306441">
    <property type="component" value="Unassembled WGS sequence"/>
</dbReference>
<name>A0ABY2QAW8_9HYPH</name>
<accession>A0ABY2QAW8</accession>
<evidence type="ECO:0000313" key="1">
    <source>
        <dbReference type="EMBL" id="THF59124.1"/>
    </source>
</evidence>
<protein>
    <submittedName>
        <fullName evidence="1">Lipo-like protein</fullName>
    </submittedName>
</protein>
<dbReference type="EMBL" id="SSNY01000002">
    <property type="protein sequence ID" value="THF59124.1"/>
    <property type="molecule type" value="Genomic_DNA"/>
</dbReference>
<reference evidence="1 2" key="1">
    <citation type="submission" date="2019-04" db="EMBL/GenBank/DDBJ databases">
        <title>Mesorhizobium composti sp. nov., isolated from compost.</title>
        <authorList>
            <person name="Lin S.-Y."/>
            <person name="Hameed A."/>
            <person name="Hsieh Y.-T."/>
            <person name="Young C.-C."/>
        </authorList>
    </citation>
    <scope>NUCLEOTIDE SEQUENCE [LARGE SCALE GENOMIC DNA]</scope>
    <source>
        <strain evidence="1 2">CC-YTH430</strain>
    </source>
</reference>
<dbReference type="Gene3D" id="3.90.1720.10">
    <property type="entry name" value="endopeptidase domain like (from Nostoc punctiforme)"/>
    <property type="match status" value="1"/>
</dbReference>
<dbReference type="RefSeq" id="WP_136354882.1">
    <property type="nucleotide sequence ID" value="NZ_SSNY01000002.1"/>
</dbReference>
<dbReference type="InterPro" id="IPR038765">
    <property type="entry name" value="Papain-like_cys_pep_sf"/>
</dbReference>
<proteinExistence type="predicted"/>
<dbReference type="InterPro" id="IPR024453">
    <property type="entry name" value="Peptidase_C92"/>
</dbReference>
<evidence type="ECO:0000313" key="2">
    <source>
        <dbReference type="Proteomes" id="UP000306441"/>
    </source>
</evidence>
<organism evidence="1 2">
    <name type="scientific">Ollibium composti</name>
    <dbReference type="NCBI Taxonomy" id="2675109"/>
    <lineage>
        <taxon>Bacteria</taxon>
        <taxon>Pseudomonadati</taxon>
        <taxon>Pseudomonadota</taxon>
        <taxon>Alphaproteobacteria</taxon>
        <taxon>Hyphomicrobiales</taxon>
        <taxon>Phyllobacteriaceae</taxon>
        <taxon>Ollibium</taxon>
    </lineage>
</organism>
<gene>
    <name evidence="1" type="ORF">E6C48_05615</name>
</gene>
<sequence length="276" mass="31231">MTAPAETVLDRIGRWLAGRLQEESSGYEPYTPSDPETLRRVLQPGDILLVEGNQKISAAIKYLTQSTWSHAALYVGDAMPEPEDGSERPRLIEVTMGEGCVAVPLSRYQTYNTRICRASGLSPEDRAEVVSFMVGKLGLRYDLKNIFDMLRYFMPTPPVPVRWRRRMLAFGSGDPTRAICSTLIAEAYGRIRYPILPEITLAPGRASAQSRYSRQEILHIRHYSLYTPRDFDLSPYFRIVKPTLEYGFDYRAVRWSDDAARNAVEPAQAEPQPPAP</sequence>
<dbReference type="Pfam" id="PF05708">
    <property type="entry name" value="Peptidase_C92"/>
    <property type="match status" value="1"/>
</dbReference>
<keyword evidence="2" id="KW-1185">Reference proteome</keyword>
<comment type="caution">
    <text evidence="1">The sequence shown here is derived from an EMBL/GenBank/DDBJ whole genome shotgun (WGS) entry which is preliminary data.</text>
</comment>